<dbReference type="Proteomes" id="UP000626656">
    <property type="component" value="Unassembled WGS sequence"/>
</dbReference>
<feature type="signal peptide" evidence="1">
    <location>
        <begin position="1"/>
        <end position="32"/>
    </location>
</feature>
<evidence type="ECO:0000313" key="2">
    <source>
        <dbReference type="EMBL" id="CAB5506496.1"/>
    </source>
</evidence>
<organism evidence="2 3">
    <name type="scientific">Bathymodiolus thermophilus thioautotrophic gill symbiont</name>
    <dbReference type="NCBI Taxonomy" id="2360"/>
    <lineage>
        <taxon>Bacteria</taxon>
        <taxon>Pseudomonadati</taxon>
        <taxon>Pseudomonadota</taxon>
        <taxon>Gammaproteobacteria</taxon>
        <taxon>sulfur-oxidizing symbionts</taxon>
    </lineage>
</organism>
<sequence>MNHKKLTTTTLTTLTTLLWLFSASLIPLPVSASPSNANELLALKKIETYITNTTHLIDEAEAMQTNAERYKFRYYALRQDLTDIAKSVRRFINQNKKSQVPRNITPLIKEY</sequence>
<dbReference type="EMBL" id="CAHJWF010000333">
    <property type="protein sequence ID" value="CAB5506496.1"/>
    <property type="molecule type" value="Genomic_DNA"/>
</dbReference>
<keyword evidence="3" id="KW-1185">Reference proteome</keyword>
<evidence type="ECO:0008006" key="4">
    <source>
        <dbReference type="Google" id="ProtNLM"/>
    </source>
</evidence>
<evidence type="ECO:0000256" key="1">
    <source>
        <dbReference type="SAM" id="SignalP"/>
    </source>
</evidence>
<gene>
    <name evidence="2" type="ORF">AZO1586I_1623</name>
</gene>
<keyword evidence="1" id="KW-0732">Signal</keyword>
<evidence type="ECO:0000313" key="3">
    <source>
        <dbReference type="Proteomes" id="UP000626656"/>
    </source>
</evidence>
<dbReference type="Pfam" id="PF09686">
    <property type="entry name" value="Plasmid_RAQPRD"/>
    <property type="match status" value="1"/>
</dbReference>
<feature type="chain" id="PRO_5046925867" description="Conjugal transfer protein" evidence="1">
    <location>
        <begin position="33"/>
        <end position="111"/>
    </location>
</feature>
<name>A0ABM8M994_9GAMM</name>
<comment type="caution">
    <text evidence="2">The sequence shown here is derived from an EMBL/GenBank/DDBJ whole genome shotgun (WGS) entry which is preliminary data.</text>
</comment>
<accession>A0ABM8M994</accession>
<protein>
    <recommendedName>
        <fullName evidence="4">Conjugal transfer protein</fullName>
    </recommendedName>
</protein>
<dbReference type="InterPro" id="IPR019110">
    <property type="entry name" value="Uncharacterised_RAQPRD"/>
</dbReference>
<dbReference type="RefSeq" id="WP_202784448.1">
    <property type="nucleotide sequence ID" value="NZ_CAHJWF010000333.1"/>
</dbReference>
<reference evidence="2 3" key="1">
    <citation type="submission" date="2020-05" db="EMBL/GenBank/DDBJ databases">
        <authorList>
            <person name="Petersen J."/>
            <person name="Sayavedra L."/>
        </authorList>
    </citation>
    <scope>NUCLEOTIDE SEQUENCE [LARGE SCALE GENOMIC DNA]</scope>
    <source>
        <strain evidence="2">B azoricus SOX ET2 1586I</strain>
    </source>
</reference>
<proteinExistence type="predicted"/>